<keyword evidence="4" id="KW-1185">Reference proteome</keyword>
<sequence>MIRLKTSSVISSAPFIVAGLASFMRVQRRTVSHAGEHQQNETNQKQPRLPSPQEIAQGFSVLELSHTTITSFAEVRKKYYELAKVHHPDAVCPPIAAVAENVNLTGRATNEPMKPHEQLWHPASDPSFDKNSALRRQPSATELATDKMIRINNAFETLRRAHSAGILTTSGLDATFGKSSTTTAPPKSATGGPGWAWPFGGSAAKKPTPSAAGGPSSSANEKQKSASAYARMVRSDSSRRSLRFLYNEATPALRNPFIETKEEEAPNFDGFYYERSYAKIVAGRTITTRFDVATGYFMLTFQGEPFCESNVTRIVIHEELHYPFGFEVNVAIAPPSPQWMKTGENGDDIFHNVEGNRPKCPKKHFSDSNTRQSHDQEQQQQHARTTTPTGQQSPPLSAQSPQSIAAAADRLVRWAQPRRNLVEFLHDRSVIGLGRLQVTISIRPRMASV</sequence>
<dbReference type="SUPFAM" id="SSF46565">
    <property type="entry name" value="Chaperone J-domain"/>
    <property type="match status" value="1"/>
</dbReference>
<feature type="compositionally biased region" description="Low complexity" evidence="1">
    <location>
        <begin position="177"/>
        <end position="190"/>
    </location>
</feature>
<dbReference type="Proteomes" id="UP000051952">
    <property type="component" value="Unassembled WGS sequence"/>
</dbReference>
<dbReference type="CDD" id="cd06257">
    <property type="entry name" value="DnaJ"/>
    <property type="match status" value="1"/>
</dbReference>
<evidence type="ECO:0000256" key="1">
    <source>
        <dbReference type="SAM" id="MobiDB-lite"/>
    </source>
</evidence>
<feature type="domain" description="Glycoside hydrolase family 5 C-terminal" evidence="2">
    <location>
        <begin position="275"/>
        <end position="331"/>
    </location>
</feature>
<protein>
    <recommendedName>
        <fullName evidence="2">Glycoside hydrolase family 5 C-terminal domain-containing protein</fullName>
    </recommendedName>
</protein>
<proteinExistence type="predicted"/>
<feature type="compositionally biased region" description="Basic and acidic residues" evidence="1">
    <location>
        <begin position="348"/>
        <end position="357"/>
    </location>
</feature>
<feature type="region of interest" description="Disordered" evidence="1">
    <location>
        <begin position="339"/>
        <end position="404"/>
    </location>
</feature>
<reference evidence="4" key="1">
    <citation type="submission" date="2015-09" db="EMBL/GenBank/DDBJ databases">
        <authorList>
            <consortium name="Pathogen Informatics"/>
        </authorList>
    </citation>
    <scope>NUCLEOTIDE SEQUENCE [LARGE SCALE GENOMIC DNA]</scope>
    <source>
        <strain evidence="4">Lake Konstanz</strain>
    </source>
</reference>
<feature type="region of interest" description="Disordered" evidence="1">
    <location>
        <begin position="173"/>
        <end position="230"/>
    </location>
</feature>
<evidence type="ECO:0000313" key="3">
    <source>
        <dbReference type="EMBL" id="CUG92159.1"/>
    </source>
</evidence>
<feature type="compositionally biased region" description="Low complexity" evidence="1">
    <location>
        <begin position="391"/>
        <end position="404"/>
    </location>
</feature>
<accession>A0A0S4JNZ0</accession>
<organism evidence="3 4">
    <name type="scientific">Bodo saltans</name>
    <name type="common">Flagellated protozoan</name>
    <dbReference type="NCBI Taxonomy" id="75058"/>
    <lineage>
        <taxon>Eukaryota</taxon>
        <taxon>Discoba</taxon>
        <taxon>Euglenozoa</taxon>
        <taxon>Kinetoplastea</taxon>
        <taxon>Metakinetoplastina</taxon>
        <taxon>Eubodonida</taxon>
        <taxon>Bodonidae</taxon>
        <taxon>Bodo</taxon>
    </lineage>
</organism>
<feature type="region of interest" description="Disordered" evidence="1">
    <location>
        <begin position="31"/>
        <end position="51"/>
    </location>
</feature>
<dbReference type="Pfam" id="PF18564">
    <property type="entry name" value="Glyco_hydro_5_C"/>
    <property type="match status" value="1"/>
</dbReference>
<gene>
    <name evidence="3" type="ORF">BSAL_35815c</name>
</gene>
<dbReference type="Gene3D" id="1.10.287.110">
    <property type="entry name" value="DnaJ domain"/>
    <property type="match status" value="1"/>
</dbReference>
<dbReference type="VEuPathDB" id="TriTrypDB:BSAL_35815c"/>
<dbReference type="InterPro" id="IPR001623">
    <property type="entry name" value="DnaJ_domain"/>
</dbReference>
<name>A0A0S4JNZ0_BODSA</name>
<dbReference type="EMBL" id="CYKH01002012">
    <property type="protein sequence ID" value="CUG92159.1"/>
    <property type="molecule type" value="Genomic_DNA"/>
</dbReference>
<feature type="compositionally biased region" description="Low complexity" evidence="1">
    <location>
        <begin position="209"/>
        <end position="219"/>
    </location>
</feature>
<dbReference type="AlphaFoldDB" id="A0A0S4JNZ0"/>
<dbReference type="InterPro" id="IPR036869">
    <property type="entry name" value="J_dom_sf"/>
</dbReference>
<evidence type="ECO:0000259" key="2">
    <source>
        <dbReference type="Pfam" id="PF18564"/>
    </source>
</evidence>
<evidence type="ECO:0000313" key="4">
    <source>
        <dbReference type="Proteomes" id="UP000051952"/>
    </source>
</evidence>
<dbReference type="InterPro" id="IPR041036">
    <property type="entry name" value="GH5_C"/>
</dbReference>